<reference evidence="1 2" key="1">
    <citation type="submission" date="2017-09" db="EMBL/GenBank/DDBJ databases">
        <title>Large-scale bioinformatics analysis of Bacillus genomes uncovers conserved roles of natural products in bacterial physiology.</title>
        <authorList>
            <consortium name="Agbiome Team Llc"/>
            <person name="Bleich R.M."/>
            <person name="Grubbs K.J."/>
            <person name="Santa Maria K.C."/>
            <person name="Allen S.E."/>
            <person name="Farag S."/>
            <person name="Shank E.A."/>
            <person name="Bowers A."/>
        </authorList>
    </citation>
    <scope>NUCLEOTIDE SEQUENCE [LARGE SCALE GENOMIC DNA]</scope>
    <source>
        <strain evidence="1 2">AFS076905</strain>
    </source>
</reference>
<gene>
    <name evidence="1" type="ORF">COJ50_21925</name>
</gene>
<protein>
    <submittedName>
        <fullName evidence="1">Sugar epimerase</fullName>
    </submittedName>
</protein>
<accession>A0A2B1K9Y6</accession>
<name>A0A2B1K9Y6_BACCE</name>
<proteinExistence type="predicted"/>
<organism evidence="1 2">
    <name type="scientific">Bacillus cereus</name>
    <dbReference type="NCBI Taxonomy" id="1396"/>
    <lineage>
        <taxon>Bacteria</taxon>
        <taxon>Bacillati</taxon>
        <taxon>Bacillota</taxon>
        <taxon>Bacilli</taxon>
        <taxon>Bacillales</taxon>
        <taxon>Bacillaceae</taxon>
        <taxon>Bacillus</taxon>
        <taxon>Bacillus cereus group</taxon>
    </lineage>
</organism>
<dbReference type="AlphaFoldDB" id="A0A2B1K9Y6"/>
<evidence type="ECO:0000313" key="2">
    <source>
        <dbReference type="Proteomes" id="UP000225182"/>
    </source>
</evidence>
<dbReference type="InterPro" id="IPR020323">
    <property type="entry name" value="DUF2716"/>
</dbReference>
<dbReference type="RefSeq" id="WP_098541539.1">
    <property type="nucleotide sequence ID" value="NZ_NUYN01000039.1"/>
</dbReference>
<dbReference type="Pfam" id="PF10898">
    <property type="entry name" value="DUF2716"/>
    <property type="match status" value="1"/>
</dbReference>
<sequence>MKNWIEFTDKEDNRTWERVYSELDFSPSFSTFPSFQLPSPFVTYNISHYFGESVDLDVYDELEEKVLQVFKENTASNEYIMALDWQHECYWVNPHLEFERNEFDEWIIPIIPNGDYYFFIHKDFKWGYLGHPWEKSITIFGRELIESFERNKPKMFQNVLRQG</sequence>
<dbReference type="Proteomes" id="UP000225182">
    <property type="component" value="Unassembled WGS sequence"/>
</dbReference>
<dbReference type="EMBL" id="NUYN01000039">
    <property type="protein sequence ID" value="PFN20318.1"/>
    <property type="molecule type" value="Genomic_DNA"/>
</dbReference>
<comment type="caution">
    <text evidence="1">The sequence shown here is derived from an EMBL/GenBank/DDBJ whole genome shotgun (WGS) entry which is preliminary data.</text>
</comment>
<evidence type="ECO:0000313" key="1">
    <source>
        <dbReference type="EMBL" id="PFN20318.1"/>
    </source>
</evidence>